<evidence type="ECO:0000256" key="9">
    <source>
        <dbReference type="ARBA" id="ARBA00022737"/>
    </source>
</evidence>
<keyword evidence="10" id="KW-0547">Nucleotide-binding</keyword>
<evidence type="ECO:0000256" key="12">
    <source>
        <dbReference type="ARBA" id="ARBA00022989"/>
    </source>
</evidence>
<keyword evidence="6" id="KW-0597">Phosphoprotein</keyword>
<protein>
    <recommendedName>
        <fullName evidence="3">histidine kinase</fullName>
        <ecNumber evidence="3">2.7.13.3</ecNumber>
    </recommendedName>
</protein>
<dbReference type="GO" id="GO:0030295">
    <property type="term" value="F:protein kinase activator activity"/>
    <property type="evidence" value="ECO:0007669"/>
    <property type="project" value="TreeGrafter"/>
</dbReference>
<dbReference type="GO" id="GO:0007234">
    <property type="term" value="P:osmosensory signaling via phosphorelay pathway"/>
    <property type="evidence" value="ECO:0007669"/>
    <property type="project" value="TreeGrafter"/>
</dbReference>
<dbReference type="PANTHER" id="PTHR42878">
    <property type="entry name" value="TWO-COMPONENT HISTIDINE KINASE"/>
    <property type="match status" value="1"/>
</dbReference>
<evidence type="ECO:0000313" key="19">
    <source>
        <dbReference type="EMBL" id="MQY51504.1"/>
    </source>
</evidence>
<evidence type="ECO:0000259" key="16">
    <source>
        <dbReference type="PROSITE" id="PS50109"/>
    </source>
</evidence>
<dbReference type="NCBIfam" id="TIGR00229">
    <property type="entry name" value="sensory_box"/>
    <property type="match status" value="2"/>
</dbReference>
<comment type="catalytic activity">
    <reaction evidence="1">
        <text>ATP + protein L-histidine = ADP + protein N-phospho-L-histidine.</text>
        <dbReference type="EC" id="2.7.13.3"/>
    </reaction>
</comment>
<evidence type="ECO:0000256" key="1">
    <source>
        <dbReference type="ARBA" id="ARBA00000085"/>
    </source>
</evidence>
<feature type="domain" description="PAC" evidence="18">
    <location>
        <begin position="428"/>
        <end position="480"/>
    </location>
</feature>
<dbReference type="Gene3D" id="1.10.287.130">
    <property type="match status" value="1"/>
</dbReference>
<evidence type="ECO:0000256" key="14">
    <source>
        <dbReference type="SAM" id="MobiDB-lite"/>
    </source>
</evidence>
<dbReference type="Pfam" id="PF00512">
    <property type="entry name" value="HisKA"/>
    <property type="match status" value="1"/>
</dbReference>
<evidence type="ECO:0000256" key="15">
    <source>
        <dbReference type="SAM" id="Phobius"/>
    </source>
</evidence>
<evidence type="ECO:0000256" key="2">
    <source>
        <dbReference type="ARBA" id="ARBA00004429"/>
    </source>
</evidence>
<dbReference type="InterPro" id="IPR000700">
    <property type="entry name" value="PAS-assoc_C"/>
</dbReference>
<dbReference type="CDD" id="cd00130">
    <property type="entry name" value="PAS"/>
    <property type="match status" value="2"/>
</dbReference>
<dbReference type="PRINTS" id="PR00344">
    <property type="entry name" value="BCTRLSENSOR"/>
</dbReference>
<feature type="transmembrane region" description="Helical" evidence="15">
    <location>
        <begin position="279"/>
        <end position="301"/>
    </location>
</feature>
<evidence type="ECO:0000256" key="5">
    <source>
        <dbReference type="ARBA" id="ARBA00022519"/>
    </source>
</evidence>
<gene>
    <name evidence="19" type="ORF">GHK24_06920</name>
</gene>
<dbReference type="SMART" id="SM00387">
    <property type="entry name" value="HATPase_c"/>
    <property type="match status" value="1"/>
</dbReference>
<evidence type="ECO:0000256" key="8">
    <source>
        <dbReference type="ARBA" id="ARBA00022692"/>
    </source>
</evidence>
<dbReference type="PROSITE" id="PS50113">
    <property type="entry name" value="PAC"/>
    <property type="match status" value="2"/>
</dbReference>
<evidence type="ECO:0000256" key="6">
    <source>
        <dbReference type="ARBA" id="ARBA00022553"/>
    </source>
</evidence>
<feature type="domain" description="PAC" evidence="18">
    <location>
        <begin position="556"/>
        <end position="608"/>
    </location>
</feature>
<dbReference type="Gene3D" id="3.30.565.10">
    <property type="entry name" value="Histidine kinase-like ATPase, C-terminal domain"/>
    <property type="match status" value="1"/>
</dbReference>
<dbReference type="GO" id="GO:0000156">
    <property type="term" value="F:phosphorelay response regulator activity"/>
    <property type="evidence" value="ECO:0007669"/>
    <property type="project" value="TreeGrafter"/>
</dbReference>
<dbReference type="EC" id="2.7.13.3" evidence="3"/>
<dbReference type="PANTHER" id="PTHR42878:SF15">
    <property type="entry name" value="BACTERIOPHYTOCHROME"/>
    <property type="match status" value="1"/>
</dbReference>
<keyword evidence="11" id="KW-0418">Kinase</keyword>
<dbReference type="EMBL" id="WIXJ01000003">
    <property type="protein sequence ID" value="MQY51504.1"/>
    <property type="molecule type" value="Genomic_DNA"/>
</dbReference>
<dbReference type="InterPro" id="IPR003594">
    <property type="entry name" value="HATPase_dom"/>
</dbReference>
<feature type="transmembrane region" description="Helical" evidence="15">
    <location>
        <begin position="36"/>
        <end position="57"/>
    </location>
</feature>
<dbReference type="InterPro" id="IPR001610">
    <property type="entry name" value="PAC"/>
</dbReference>
<dbReference type="PROSITE" id="PS50109">
    <property type="entry name" value="HIS_KIN"/>
    <property type="match status" value="1"/>
</dbReference>
<dbReference type="SUPFAM" id="SSF55874">
    <property type="entry name" value="ATPase domain of HSP90 chaperone/DNA topoisomerase II/histidine kinase"/>
    <property type="match status" value="1"/>
</dbReference>
<evidence type="ECO:0000259" key="17">
    <source>
        <dbReference type="PROSITE" id="PS50112"/>
    </source>
</evidence>
<dbReference type="InterPro" id="IPR050351">
    <property type="entry name" value="BphY/WalK/GraS-like"/>
</dbReference>
<dbReference type="GO" id="GO:0000166">
    <property type="term" value="F:nucleotide binding"/>
    <property type="evidence" value="ECO:0007669"/>
    <property type="project" value="UniProtKB-KW"/>
</dbReference>
<evidence type="ECO:0000256" key="11">
    <source>
        <dbReference type="ARBA" id="ARBA00022777"/>
    </source>
</evidence>
<dbReference type="SUPFAM" id="SSF47384">
    <property type="entry name" value="Homodimeric domain of signal transducing histidine kinase"/>
    <property type="match status" value="1"/>
</dbReference>
<proteinExistence type="predicted"/>
<keyword evidence="13 15" id="KW-0472">Membrane</keyword>
<dbReference type="Gene3D" id="3.30.450.20">
    <property type="entry name" value="PAS domain"/>
    <property type="match status" value="2"/>
</dbReference>
<dbReference type="SMART" id="SM00086">
    <property type="entry name" value="PAC"/>
    <property type="match status" value="2"/>
</dbReference>
<feature type="domain" description="Histidine kinase" evidence="16">
    <location>
        <begin position="637"/>
        <end position="851"/>
    </location>
</feature>
<feature type="region of interest" description="Disordered" evidence="14">
    <location>
        <begin position="862"/>
        <end position="887"/>
    </location>
</feature>
<dbReference type="InterPro" id="IPR036890">
    <property type="entry name" value="HATPase_C_sf"/>
</dbReference>
<comment type="subcellular location">
    <subcellularLocation>
        <location evidence="2">Cell inner membrane</location>
        <topology evidence="2">Multi-pass membrane protein</topology>
    </subcellularLocation>
</comment>
<dbReference type="GO" id="GO:0005886">
    <property type="term" value="C:plasma membrane"/>
    <property type="evidence" value="ECO:0007669"/>
    <property type="project" value="UniProtKB-SubCell"/>
</dbReference>
<dbReference type="SMART" id="SM00388">
    <property type="entry name" value="HisKA"/>
    <property type="match status" value="1"/>
</dbReference>
<evidence type="ECO:0000256" key="4">
    <source>
        <dbReference type="ARBA" id="ARBA00022475"/>
    </source>
</evidence>
<keyword evidence="12 15" id="KW-1133">Transmembrane helix</keyword>
<reference evidence="19 20" key="1">
    <citation type="submission" date="2019-10" db="EMBL/GenBank/DDBJ databases">
        <title>Whole-genome sequence of the purple nonsulfur photosynthetic bacterium Rhodocyclus tenuis.</title>
        <authorList>
            <person name="Kyndt J.A."/>
            <person name="Meyer T.E."/>
        </authorList>
    </citation>
    <scope>NUCLEOTIDE SEQUENCE [LARGE SCALE GENOMIC DNA]</scope>
    <source>
        <strain evidence="19 20">DSM 110</strain>
    </source>
</reference>
<dbReference type="FunFam" id="2.10.70.100:FF:000001">
    <property type="entry name" value="Sensory transduction histidine kinase"/>
    <property type="match status" value="1"/>
</dbReference>
<comment type="caution">
    <text evidence="19">The sequence shown here is derived from an EMBL/GenBank/DDBJ whole genome shotgun (WGS) entry which is preliminary data.</text>
</comment>
<dbReference type="SUPFAM" id="SSF55785">
    <property type="entry name" value="PYP-like sensor domain (PAS domain)"/>
    <property type="match status" value="2"/>
</dbReference>
<keyword evidence="9" id="KW-0677">Repeat</keyword>
<dbReference type="OrthoDB" id="5519028at2"/>
<dbReference type="CDD" id="cd00082">
    <property type="entry name" value="HisKA"/>
    <property type="match status" value="1"/>
</dbReference>
<dbReference type="InterPro" id="IPR004358">
    <property type="entry name" value="Sig_transdc_His_kin-like_C"/>
</dbReference>
<organism evidence="19 20">
    <name type="scientific">Rhodocyclus tenuis</name>
    <name type="common">Rhodospirillum tenue</name>
    <dbReference type="NCBI Taxonomy" id="1066"/>
    <lineage>
        <taxon>Bacteria</taxon>
        <taxon>Pseudomonadati</taxon>
        <taxon>Pseudomonadota</taxon>
        <taxon>Betaproteobacteria</taxon>
        <taxon>Rhodocyclales</taxon>
        <taxon>Rhodocyclaceae</taxon>
        <taxon>Rhodocyclus</taxon>
    </lineage>
</organism>
<keyword evidence="7" id="KW-0808">Transferase</keyword>
<evidence type="ECO:0000256" key="10">
    <source>
        <dbReference type="ARBA" id="ARBA00022741"/>
    </source>
</evidence>
<dbReference type="InterPro" id="IPR000014">
    <property type="entry name" value="PAS"/>
</dbReference>
<dbReference type="GO" id="GO:0000155">
    <property type="term" value="F:phosphorelay sensor kinase activity"/>
    <property type="evidence" value="ECO:0007669"/>
    <property type="project" value="InterPro"/>
</dbReference>
<dbReference type="InterPro" id="IPR035965">
    <property type="entry name" value="PAS-like_dom_sf"/>
</dbReference>
<evidence type="ECO:0000259" key="18">
    <source>
        <dbReference type="PROSITE" id="PS50113"/>
    </source>
</evidence>
<dbReference type="Gene3D" id="2.10.70.100">
    <property type="match status" value="1"/>
</dbReference>
<dbReference type="PROSITE" id="PS50112">
    <property type="entry name" value="PAS"/>
    <property type="match status" value="1"/>
</dbReference>
<evidence type="ECO:0000256" key="13">
    <source>
        <dbReference type="ARBA" id="ARBA00023136"/>
    </source>
</evidence>
<name>A0A6L5JXY0_RHOTE</name>
<sequence>MPTTQSGNRTSERINASTTTRCVFQPAGGRMSLRRFLIRLIWLCILPLLALSAYLVVDSVRSAREQNAQQANDVARNFATALDLGLKARIGALNLLAVSPLANDPALRHALYEEALGFRQSFGGHVALADPQLHLLFNTRQPFGSELPPMPRPAGRAAVPLALASGEPAVGDSFIGPVAKEPLIAVAVPGLRGGRVAFLVIAIVELAQFQQLLDQVALPSGWAISLRDGAGVVLARRAPAGFDSARDVDAEGRFVVASKVAPWTVTLEIPRELYRTPMLVAGLSLVAALLLATVTGVFGALSGSRRLGEDLRALTEPTTAALPLSEITEVAAVRHVLDVTAESRRVAEFALRASEQRFRATFEQAAVGLALVDPEGRWLRVNHKLCDIVGYTHEELLALDFQAITYPDDLDSDLLFVRRILAGELSTYSMEKRYVRKDGELVWINLTVALVRREDAQPDYFISVVEDIQRRKQAELALKAREATLSEAQRLTGIGNWSWDLRRDVHSWSEEIYRIYGRDPALPPAGVPEVQSYFTPASWAEMRAIIEAAMREGIPYAVDAEVVRPDGTHRWITARGEATRDASGDIVELHGTVQDITERKEAADALHELNASLEQRVEQRTADLIATNQELDTFAYAVSHDLRAPLRAMNGFSKALLEDYGERLDGEARLYLDQIIIASRKMGDLIDGILALSRSMRGELHRDVVNISEMSRRLLADLILADPARVVEIEIEPGLRVHGDARLVEAVMLNLLGNAWKYTARTAAARICVRAGEVASMPGICVVDNGAGFDMAHAEQLFQPFRRLHRQDEFPGIGIGLATVQRIVRRHGGDICAHATPGQGASFCFALPAVLAEEGAVAGPLAASSAPHGDTLPINPAESVGKDGEAS</sequence>
<keyword evidence="4" id="KW-1003">Cell membrane</keyword>
<keyword evidence="8 15" id="KW-0812">Transmembrane</keyword>
<evidence type="ECO:0000313" key="20">
    <source>
        <dbReference type="Proteomes" id="UP000480275"/>
    </source>
</evidence>
<evidence type="ECO:0000256" key="7">
    <source>
        <dbReference type="ARBA" id="ARBA00022679"/>
    </source>
</evidence>
<keyword evidence="5" id="KW-0997">Cell inner membrane</keyword>
<dbReference type="SMART" id="SM00091">
    <property type="entry name" value="PAS"/>
    <property type="match status" value="2"/>
</dbReference>
<feature type="domain" description="PAS" evidence="17">
    <location>
        <begin position="354"/>
        <end position="424"/>
    </location>
</feature>
<accession>A0A6L5JXY0</accession>
<dbReference type="FunFam" id="3.30.565.10:FF:000006">
    <property type="entry name" value="Sensor histidine kinase WalK"/>
    <property type="match status" value="1"/>
</dbReference>
<dbReference type="FunFam" id="1.10.287.130:FF:000070">
    <property type="entry name" value="Histidine kinase sensor protein"/>
    <property type="match status" value="1"/>
</dbReference>
<dbReference type="InterPro" id="IPR003661">
    <property type="entry name" value="HisK_dim/P_dom"/>
</dbReference>
<dbReference type="Proteomes" id="UP000480275">
    <property type="component" value="Unassembled WGS sequence"/>
</dbReference>
<dbReference type="InterPro" id="IPR013655">
    <property type="entry name" value="PAS_fold_3"/>
</dbReference>
<dbReference type="Pfam" id="PF02518">
    <property type="entry name" value="HATPase_c"/>
    <property type="match status" value="1"/>
</dbReference>
<dbReference type="InterPro" id="IPR036097">
    <property type="entry name" value="HisK_dim/P_sf"/>
</dbReference>
<dbReference type="AlphaFoldDB" id="A0A6L5JXY0"/>
<evidence type="ECO:0000256" key="3">
    <source>
        <dbReference type="ARBA" id="ARBA00012438"/>
    </source>
</evidence>
<dbReference type="Pfam" id="PF08447">
    <property type="entry name" value="PAS_3"/>
    <property type="match status" value="2"/>
</dbReference>
<dbReference type="InterPro" id="IPR005467">
    <property type="entry name" value="His_kinase_dom"/>
</dbReference>